<protein>
    <recommendedName>
        <fullName evidence="5">DUF11 domain-containing protein</fullName>
    </recommendedName>
</protein>
<evidence type="ECO:0000313" key="4">
    <source>
        <dbReference type="Proteomes" id="UP001321477"/>
    </source>
</evidence>
<keyword evidence="2" id="KW-0732">Signal</keyword>
<dbReference type="Pfam" id="PF19516">
    <property type="entry name" value="DUF6049"/>
    <property type="match status" value="1"/>
</dbReference>
<feature type="compositionally biased region" description="Low complexity" evidence="1">
    <location>
        <begin position="518"/>
        <end position="529"/>
    </location>
</feature>
<reference evidence="4" key="1">
    <citation type="journal article" date="2019" name="Int. J. Syst. Evol. Microbiol.">
        <title>The Global Catalogue of Microorganisms (GCM) 10K type strain sequencing project: providing services to taxonomists for standard genome sequencing and annotation.</title>
        <authorList>
            <consortium name="The Broad Institute Genomics Platform"/>
            <consortium name="The Broad Institute Genome Sequencing Center for Infectious Disease"/>
            <person name="Wu L."/>
            <person name="Ma J."/>
        </authorList>
    </citation>
    <scope>NUCLEOTIDE SEQUENCE [LARGE SCALE GENOMIC DNA]</scope>
    <source>
        <strain evidence="4">NBRC 109019</strain>
    </source>
</reference>
<gene>
    <name evidence="3" type="ORF">GCM10025870_18600</name>
</gene>
<feature type="compositionally biased region" description="Low complexity" evidence="1">
    <location>
        <begin position="329"/>
        <end position="338"/>
    </location>
</feature>
<proteinExistence type="predicted"/>
<evidence type="ECO:0008006" key="5">
    <source>
        <dbReference type="Google" id="ProtNLM"/>
    </source>
</evidence>
<dbReference type="Proteomes" id="UP001321477">
    <property type="component" value="Chromosome"/>
</dbReference>
<evidence type="ECO:0000256" key="1">
    <source>
        <dbReference type="SAM" id="MobiDB-lite"/>
    </source>
</evidence>
<evidence type="ECO:0000313" key="3">
    <source>
        <dbReference type="EMBL" id="BDZ54787.1"/>
    </source>
</evidence>
<accession>A0ABN6YBP1</accession>
<feature type="signal peptide" evidence="2">
    <location>
        <begin position="1"/>
        <end position="38"/>
    </location>
</feature>
<evidence type="ECO:0000256" key="2">
    <source>
        <dbReference type="SAM" id="SignalP"/>
    </source>
</evidence>
<dbReference type="InterPro" id="IPR006311">
    <property type="entry name" value="TAT_signal"/>
</dbReference>
<name>A0ABN6YBP1_9MICO</name>
<dbReference type="PROSITE" id="PS51318">
    <property type="entry name" value="TAT"/>
    <property type="match status" value="1"/>
</dbReference>
<feature type="compositionally biased region" description="Low complexity" evidence="1">
    <location>
        <begin position="298"/>
        <end position="311"/>
    </location>
</feature>
<keyword evidence="4" id="KW-1185">Reference proteome</keyword>
<feature type="region of interest" description="Disordered" evidence="1">
    <location>
        <begin position="487"/>
        <end position="529"/>
    </location>
</feature>
<organism evidence="3 4">
    <name type="scientific">Agromyces marinus</name>
    <dbReference type="NCBI Taxonomy" id="1389020"/>
    <lineage>
        <taxon>Bacteria</taxon>
        <taxon>Bacillati</taxon>
        <taxon>Actinomycetota</taxon>
        <taxon>Actinomycetes</taxon>
        <taxon>Micrococcales</taxon>
        <taxon>Microbacteriaceae</taxon>
        <taxon>Agromyces</taxon>
    </lineage>
</organism>
<dbReference type="InterPro" id="IPR046112">
    <property type="entry name" value="DUF6049"/>
</dbReference>
<sequence length="529" mass="52135">MPAVSNPSRRLRRLLALACAGAASAALGAAAAVAPVHAATAVSSTAEPDGGVRVSVAPVGTTTVAAGSPITVEVEVVNDGDTVIDAGTVSFAIAADGIDDAGKLAQWTGSAGRPPGATQVAERAATALPIGSTTSFLFTIPADATDRDDPVIGLSATIDVPGGSSASASTAVANTLVTSGEGIGLALAYPLTVPADTAGLIGADDLEAWTAPLGLLTRQLEAVTGHPVAVGIDPRIPASIRALGASAPESAVDWLAALERMPNDVFPLAYADADLAVQSQAGLEAPLEPLGFSDTLDPADFPAAPGPEADAGGSGGSDDEPGEPTGDQAPSASPAPGGVPTDDALLDWDYTRTDIAWPADDSVASGDLDRFAAGGLTTAILAPGNVEAAGGSIAAAATIEGRGAVVAHAGLQADLRRAASASTETAWRGAVADAVAGLALAPDAASIALGTFARSAGSSADRVGDTLDALATSAWSRPATLAEAIGAPRARGRSCPSPRTTSGVRTSSGCSQRRRRSTSSPTCSRIRRC</sequence>
<feature type="region of interest" description="Disordered" evidence="1">
    <location>
        <begin position="288"/>
        <end position="345"/>
    </location>
</feature>
<dbReference type="EMBL" id="AP027734">
    <property type="protein sequence ID" value="BDZ54787.1"/>
    <property type="molecule type" value="Genomic_DNA"/>
</dbReference>
<feature type="chain" id="PRO_5045238282" description="DUF11 domain-containing protein" evidence="2">
    <location>
        <begin position="39"/>
        <end position="529"/>
    </location>
</feature>